<accession>A0ABQ9YGP1</accession>
<organism evidence="1 2">
    <name type="scientific">Blattamonas nauphoetae</name>
    <dbReference type="NCBI Taxonomy" id="2049346"/>
    <lineage>
        <taxon>Eukaryota</taxon>
        <taxon>Metamonada</taxon>
        <taxon>Preaxostyla</taxon>
        <taxon>Oxymonadida</taxon>
        <taxon>Blattamonas</taxon>
    </lineage>
</organism>
<sequence>MPSSSDYKLTVVEDGGSTQVTLDVSFTSSTEGSVRVEVYSTENTLKYGHSYSVSSLILGSLSISLPSPITFDTPPAPIRVDDANAALNDIRTEVIVELSGMSFVAGDWQITLPTTPPRVVRGDLGKNGKIVCSVEADETDQTKLIFGLTYKVSTVRLNGNEVIVNDDVFFTVPHAPFVTSASFSFVNRQHTSCKLSFEGTDLVLGQYNVTLDPPFWIVVSFSSDLLGTTGEMKIGWADSIRYSQTYKIQSIVRTDNVNDVIQFDSDIEITTEPKPDSIVLFVNSSGSSSPFCGDSSLPCSLMDVGFSIVSGIGFTRADNTRT</sequence>
<keyword evidence="2" id="KW-1185">Reference proteome</keyword>
<dbReference type="EMBL" id="JARBJD010000008">
    <property type="protein sequence ID" value="KAK2962923.1"/>
    <property type="molecule type" value="Genomic_DNA"/>
</dbReference>
<evidence type="ECO:0000313" key="1">
    <source>
        <dbReference type="EMBL" id="KAK2962923.1"/>
    </source>
</evidence>
<dbReference type="Proteomes" id="UP001281761">
    <property type="component" value="Unassembled WGS sequence"/>
</dbReference>
<protein>
    <submittedName>
        <fullName evidence="1">Uncharacterized protein</fullName>
    </submittedName>
</protein>
<reference evidence="1 2" key="1">
    <citation type="journal article" date="2022" name="bioRxiv">
        <title>Genomics of Preaxostyla Flagellates Illuminates Evolutionary Transitions and the Path Towards Mitochondrial Loss.</title>
        <authorList>
            <person name="Novak L.V.F."/>
            <person name="Treitli S.C."/>
            <person name="Pyrih J."/>
            <person name="Halakuc P."/>
            <person name="Pipaliya S.V."/>
            <person name="Vacek V."/>
            <person name="Brzon O."/>
            <person name="Soukal P."/>
            <person name="Eme L."/>
            <person name="Dacks J.B."/>
            <person name="Karnkowska A."/>
            <person name="Elias M."/>
            <person name="Hampl V."/>
        </authorList>
    </citation>
    <scope>NUCLEOTIDE SEQUENCE [LARGE SCALE GENOMIC DNA]</scope>
    <source>
        <strain evidence="1">NAU3</strain>
        <tissue evidence="1">Gut</tissue>
    </source>
</reference>
<gene>
    <name evidence="1" type="ORF">BLNAU_1946</name>
</gene>
<proteinExistence type="predicted"/>
<name>A0ABQ9YGP1_9EUKA</name>
<comment type="caution">
    <text evidence="1">The sequence shown here is derived from an EMBL/GenBank/DDBJ whole genome shotgun (WGS) entry which is preliminary data.</text>
</comment>
<evidence type="ECO:0000313" key="2">
    <source>
        <dbReference type="Proteomes" id="UP001281761"/>
    </source>
</evidence>